<dbReference type="CDD" id="cd03413">
    <property type="entry name" value="CbiK_C"/>
    <property type="match status" value="1"/>
</dbReference>
<dbReference type="AlphaFoldDB" id="D6Z3Z7"/>
<dbReference type="KEGG" id="dak:DaAHT2_1577"/>
<dbReference type="Gene3D" id="3.40.50.1400">
    <property type="match status" value="2"/>
</dbReference>
<dbReference type="GO" id="GO:0019251">
    <property type="term" value="P:anaerobic cobalamin biosynthetic process"/>
    <property type="evidence" value="ECO:0007669"/>
    <property type="project" value="InterPro"/>
</dbReference>
<sequence>MTCHPTSPTDTTPFIAARHRRPGLNSRRLLPALALLFLLAAPLLLNPAPAAAKVNVPSEEAAIVLAVFGTSFPEALPGILTIYDEVQAAYPETTVRLAFTSNIIRRIWHSRRDDAAYRAAHPEIPAEIFTVKAPLATIADLVDEDYGHIIVQPTHIAAGEEFSDLADLVHALNTVTTVKKRNRPFQQIILGRPALGQPGIKHPYRQDLERVAALMAVDVEQARQNGSALVYMAHGNRTFSTGVFFELEHLMRRHYPEVDTYFTMATGFPEMEYTVQRLLDDGATSALLVPFMTVAGDHTHNDMAGDDDDSLRSLLQAKGIDSTAKLEGLGERQDFARIYVENIRDAATAAGLKLK</sequence>
<gene>
    <name evidence="1" type="ordered locus">DaAHT2_1577</name>
</gene>
<dbReference type="eggNOG" id="COG4822">
    <property type="taxonomic scope" value="Bacteria"/>
</dbReference>
<dbReference type="HOGENOM" id="CLU_036584_1_1_7"/>
<dbReference type="InParanoid" id="D6Z3Z7"/>
<dbReference type="OrthoDB" id="9770331at2"/>
<dbReference type="SUPFAM" id="SSF53800">
    <property type="entry name" value="Chelatase"/>
    <property type="match status" value="1"/>
</dbReference>
<reference evidence="2" key="1">
    <citation type="submission" date="2010-02" db="EMBL/GenBank/DDBJ databases">
        <title>Complete sequence of Desulfurivibrio alkaliphilus AHT2.</title>
        <authorList>
            <consortium name="US DOE Joint Genome Institute"/>
            <person name="Pitluck S."/>
            <person name="Chertkov O."/>
            <person name="Detter J.C."/>
            <person name="Han C."/>
            <person name="Tapia R."/>
            <person name="Larimer F."/>
            <person name="Land M."/>
            <person name="Hauser L."/>
            <person name="Kyrpides N."/>
            <person name="Mikhailova N."/>
            <person name="Sorokin D.Y."/>
            <person name="Muyzer G."/>
            <person name="Woyke T."/>
        </authorList>
    </citation>
    <scope>NUCLEOTIDE SEQUENCE [LARGE SCALE GENOMIC DNA]</scope>
    <source>
        <strain evidence="2">DSM 19089 / UNIQEM U267 / AHT2</strain>
    </source>
</reference>
<evidence type="ECO:0000313" key="1">
    <source>
        <dbReference type="EMBL" id="ADH86272.1"/>
    </source>
</evidence>
<dbReference type="Pfam" id="PF06180">
    <property type="entry name" value="CbiK"/>
    <property type="match status" value="1"/>
</dbReference>
<accession>D6Z3Z7</accession>
<dbReference type="InterPro" id="IPR010388">
    <property type="entry name" value="Anaerobic_Co-chelatase"/>
</dbReference>
<dbReference type="STRING" id="589865.DaAHT2_1577"/>
<dbReference type="EMBL" id="CP001940">
    <property type="protein sequence ID" value="ADH86272.1"/>
    <property type="molecule type" value="Genomic_DNA"/>
</dbReference>
<evidence type="ECO:0000313" key="2">
    <source>
        <dbReference type="Proteomes" id="UP000001508"/>
    </source>
</evidence>
<proteinExistence type="predicted"/>
<organism evidence="1 2">
    <name type="scientific">Desulfurivibrio alkaliphilus (strain DSM 19089 / UNIQEM U267 / AHT2)</name>
    <dbReference type="NCBI Taxonomy" id="589865"/>
    <lineage>
        <taxon>Bacteria</taxon>
        <taxon>Pseudomonadati</taxon>
        <taxon>Thermodesulfobacteriota</taxon>
        <taxon>Desulfobulbia</taxon>
        <taxon>Desulfobulbales</taxon>
        <taxon>Desulfobulbaceae</taxon>
        <taxon>Desulfurivibrio</taxon>
    </lineage>
</organism>
<name>D6Z3Z7_DESAT</name>
<keyword evidence="2" id="KW-1185">Reference proteome</keyword>
<protein>
    <submittedName>
        <fullName evidence="1">Anaerobic cobalt chelatase</fullName>
    </submittedName>
</protein>
<dbReference type="Proteomes" id="UP000001508">
    <property type="component" value="Chromosome"/>
</dbReference>
<dbReference type="RefSeq" id="WP_013163799.1">
    <property type="nucleotide sequence ID" value="NC_014216.1"/>
</dbReference>
<dbReference type="GO" id="GO:0016852">
    <property type="term" value="F:sirohydrochlorin cobaltochelatase activity"/>
    <property type="evidence" value="ECO:0007669"/>
    <property type="project" value="InterPro"/>
</dbReference>